<dbReference type="HOGENOM" id="CLU_1204501_0_0_1"/>
<dbReference type="InParanoid" id="A0A0C2WF91"/>
<dbReference type="AlphaFoldDB" id="A0A0C2WF91"/>
<name>A0A0C2WF91_AMAMK</name>
<keyword evidence="2" id="KW-1185">Reference proteome</keyword>
<proteinExistence type="predicted"/>
<evidence type="ECO:0000313" key="2">
    <source>
        <dbReference type="Proteomes" id="UP000054549"/>
    </source>
</evidence>
<evidence type="ECO:0000313" key="1">
    <source>
        <dbReference type="EMBL" id="KIL54788.1"/>
    </source>
</evidence>
<dbReference type="Proteomes" id="UP000054549">
    <property type="component" value="Unassembled WGS sequence"/>
</dbReference>
<dbReference type="EMBL" id="KN818633">
    <property type="protein sequence ID" value="KIL54788.1"/>
    <property type="molecule type" value="Genomic_DNA"/>
</dbReference>
<reference evidence="1 2" key="1">
    <citation type="submission" date="2014-04" db="EMBL/GenBank/DDBJ databases">
        <title>Evolutionary Origins and Diversification of the Mycorrhizal Mutualists.</title>
        <authorList>
            <consortium name="DOE Joint Genome Institute"/>
            <consortium name="Mycorrhizal Genomics Consortium"/>
            <person name="Kohler A."/>
            <person name="Kuo A."/>
            <person name="Nagy L.G."/>
            <person name="Floudas D."/>
            <person name="Copeland A."/>
            <person name="Barry K.W."/>
            <person name="Cichocki N."/>
            <person name="Veneault-Fourrey C."/>
            <person name="LaButti K."/>
            <person name="Lindquist E.A."/>
            <person name="Lipzen A."/>
            <person name="Lundell T."/>
            <person name="Morin E."/>
            <person name="Murat C."/>
            <person name="Riley R."/>
            <person name="Ohm R."/>
            <person name="Sun H."/>
            <person name="Tunlid A."/>
            <person name="Henrissat B."/>
            <person name="Grigoriev I.V."/>
            <person name="Hibbett D.S."/>
            <person name="Martin F."/>
        </authorList>
    </citation>
    <scope>NUCLEOTIDE SEQUENCE [LARGE SCALE GENOMIC DNA]</scope>
    <source>
        <strain evidence="1 2">Koide BX008</strain>
    </source>
</reference>
<organism evidence="1 2">
    <name type="scientific">Amanita muscaria (strain Koide BX008)</name>
    <dbReference type="NCBI Taxonomy" id="946122"/>
    <lineage>
        <taxon>Eukaryota</taxon>
        <taxon>Fungi</taxon>
        <taxon>Dikarya</taxon>
        <taxon>Basidiomycota</taxon>
        <taxon>Agaricomycotina</taxon>
        <taxon>Agaricomycetes</taxon>
        <taxon>Agaricomycetidae</taxon>
        <taxon>Agaricales</taxon>
        <taxon>Pluteineae</taxon>
        <taxon>Amanitaceae</taxon>
        <taxon>Amanita</taxon>
    </lineage>
</organism>
<gene>
    <name evidence="1" type="ORF">M378DRAFT_182415</name>
</gene>
<sequence length="230" mass="26043">MDDCFGKSGADGAPGFFWYQLGPDEGPESSRMGTMLADHLEVGDTSLEPRGYYCIKKHHLCYVLRDIFSFMRCLISIIEDARSSWRGLRSMLISSYQRLRAEATVHCDSGVDDNDDVQEMIFSKESTVLDSVSMFDLNGGCLIRHGRGLKSDKMYMDGYIGRRRGGKTCQIERTPFLIKAKEGRRLSIEGNRVMEFGNSKREFLELNVERAGKCLIDKVIPTPITMKLNI</sequence>
<accession>A0A0C2WF91</accession>
<protein>
    <submittedName>
        <fullName evidence="1">Uncharacterized protein</fullName>
    </submittedName>
</protein>